<name>I2GKP2_9BACT</name>
<reference evidence="2 3" key="1">
    <citation type="journal article" date="2012" name="J. Bacteriol.">
        <title>Genome Sequence of the Filamentous Bacterium Fibrisoma limi BUZ 3T.</title>
        <authorList>
            <person name="Filippini M."/>
            <person name="Qi W."/>
            <person name="Jaenicke S."/>
            <person name="Goesmann A."/>
            <person name="Smits T.H."/>
            <person name="Bagheri H.C."/>
        </authorList>
    </citation>
    <scope>NUCLEOTIDE SEQUENCE [LARGE SCALE GENOMIC DNA]</scope>
    <source>
        <strain evidence="3">BUZ 3T</strain>
    </source>
</reference>
<dbReference type="STRING" id="1185876.BN8_03641"/>
<protein>
    <submittedName>
        <fullName evidence="2">Uncharacterized protein</fullName>
    </submittedName>
</protein>
<dbReference type="AlphaFoldDB" id="I2GKP2"/>
<organism evidence="2 3">
    <name type="scientific">Fibrisoma limi BUZ 3</name>
    <dbReference type="NCBI Taxonomy" id="1185876"/>
    <lineage>
        <taxon>Bacteria</taxon>
        <taxon>Pseudomonadati</taxon>
        <taxon>Bacteroidota</taxon>
        <taxon>Cytophagia</taxon>
        <taxon>Cytophagales</taxon>
        <taxon>Spirosomataceae</taxon>
        <taxon>Fibrisoma</taxon>
    </lineage>
</organism>
<comment type="caution">
    <text evidence="2">The sequence shown here is derived from an EMBL/GenBank/DDBJ whole genome shotgun (WGS) entry which is preliminary data.</text>
</comment>
<keyword evidence="1" id="KW-0472">Membrane</keyword>
<gene>
    <name evidence="2" type="ORF">BN8_03641</name>
</gene>
<evidence type="ECO:0000313" key="3">
    <source>
        <dbReference type="Proteomes" id="UP000009309"/>
    </source>
</evidence>
<accession>I2GKP2</accession>
<evidence type="ECO:0000256" key="1">
    <source>
        <dbReference type="SAM" id="Phobius"/>
    </source>
</evidence>
<dbReference type="EMBL" id="CAIT01000007">
    <property type="protein sequence ID" value="CCH54468.1"/>
    <property type="molecule type" value="Genomic_DNA"/>
</dbReference>
<proteinExistence type="predicted"/>
<keyword evidence="1" id="KW-1133">Transmembrane helix</keyword>
<sequence>MNEIITYFKNATADQLLGGLILVAFVICIVYEIITDQD</sequence>
<keyword evidence="3" id="KW-1185">Reference proteome</keyword>
<dbReference type="Proteomes" id="UP000009309">
    <property type="component" value="Unassembled WGS sequence"/>
</dbReference>
<feature type="transmembrane region" description="Helical" evidence="1">
    <location>
        <begin position="16"/>
        <end position="34"/>
    </location>
</feature>
<evidence type="ECO:0000313" key="2">
    <source>
        <dbReference type="EMBL" id="CCH54468.1"/>
    </source>
</evidence>
<keyword evidence="1" id="KW-0812">Transmembrane</keyword>